<dbReference type="Pfam" id="PF10923">
    <property type="entry name" value="BrxC_BrxD"/>
    <property type="match status" value="1"/>
</dbReference>
<evidence type="ECO:0000313" key="2">
    <source>
        <dbReference type="Proteomes" id="UP000237819"/>
    </source>
</evidence>
<dbReference type="InterPro" id="IPR021228">
    <property type="entry name" value="BrxD"/>
</dbReference>
<gene>
    <name evidence="1" type="ORF">C5Y93_10720</name>
</gene>
<protein>
    <submittedName>
        <fullName evidence="1">ATP-binding protein</fullName>
    </submittedName>
</protein>
<keyword evidence="1" id="KW-0067">ATP-binding</keyword>
<name>A0A2S8GNY5_9BACT</name>
<organism evidence="1 2">
    <name type="scientific">Blastopirellula marina</name>
    <dbReference type="NCBI Taxonomy" id="124"/>
    <lineage>
        <taxon>Bacteria</taxon>
        <taxon>Pseudomonadati</taxon>
        <taxon>Planctomycetota</taxon>
        <taxon>Planctomycetia</taxon>
        <taxon>Pirellulales</taxon>
        <taxon>Pirellulaceae</taxon>
        <taxon>Blastopirellula</taxon>
    </lineage>
</organism>
<sequence>MPPRERNAILQSLAAGVVPAIGLQHIQVGRLKEVEALIRDLKLVEEGAASVRFIVGRFGSGKTFFLNLIKSVAQQRKFVVAQADVTTDRRLYGTSGQAQSLYSELMRNLSTRSRPDGNALSNVVERWIGEVDHEIRSGGGDDEDVKREFGRRLRPLQDLVSGFDFVTVMTKYYEGYLAHNDALQDAALRWLRAEYNTKTEAREELGVRSIIDDTGFYDYLKLFASFVRIAGYAGLMVNIDELVVLSHRLSNTSSRNRNYEAILRIINDCLQGRVEGLAFLFAGTDECMEDPRRGLYSYEALATRLAPNRYATEGQQDFASPVIKLENLRPEDCFVLLANIRRVHAGLGEENHFIPNEGIEGYLNDCNARLGAAYFQTPRDTVKDFVNLLNMLEQDSTRTWNDLIRSNVFANTRAASESEGFSTFVSDDDDLSEFKL</sequence>
<dbReference type="OrthoDB" id="9772976at2"/>
<comment type="caution">
    <text evidence="1">The sequence shown here is derived from an EMBL/GenBank/DDBJ whole genome shotgun (WGS) entry which is preliminary data.</text>
</comment>
<dbReference type="EMBL" id="PUHZ01000011">
    <property type="protein sequence ID" value="PQO46137.1"/>
    <property type="molecule type" value="Genomic_DNA"/>
</dbReference>
<keyword evidence="1" id="KW-0547">Nucleotide-binding</keyword>
<reference evidence="1 2" key="1">
    <citation type="submission" date="2018-02" db="EMBL/GenBank/DDBJ databases">
        <title>Comparative genomes isolates from brazilian mangrove.</title>
        <authorList>
            <person name="Araujo J.E."/>
            <person name="Taketani R.G."/>
            <person name="Silva M.C.P."/>
            <person name="Loureco M.V."/>
            <person name="Andreote F.D."/>
        </authorList>
    </citation>
    <scope>NUCLEOTIDE SEQUENCE [LARGE SCALE GENOMIC DNA]</scope>
    <source>
        <strain evidence="1 2">Nap-Phe MGV</strain>
    </source>
</reference>
<dbReference type="AlphaFoldDB" id="A0A2S8GNY5"/>
<accession>A0A2S8GNY5</accession>
<dbReference type="GO" id="GO:0005524">
    <property type="term" value="F:ATP binding"/>
    <property type="evidence" value="ECO:0007669"/>
    <property type="project" value="UniProtKB-KW"/>
</dbReference>
<proteinExistence type="predicted"/>
<dbReference type="Proteomes" id="UP000237819">
    <property type="component" value="Unassembled WGS sequence"/>
</dbReference>
<evidence type="ECO:0000313" key="1">
    <source>
        <dbReference type="EMBL" id="PQO46137.1"/>
    </source>
</evidence>